<evidence type="ECO:0000313" key="2">
    <source>
        <dbReference type="EMBL" id="TQM11700.1"/>
    </source>
</evidence>
<gene>
    <name evidence="2" type="ORF">FB558_4269</name>
</gene>
<comment type="similarity">
    <text evidence="1">Belongs to the RutC family.</text>
</comment>
<evidence type="ECO:0000256" key="1">
    <source>
        <dbReference type="ARBA" id="ARBA00010552"/>
    </source>
</evidence>
<dbReference type="NCBIfam" id="TIGR00004">
    <property type="entry name" value="Rid family detoxifying hydrolase"/>
    <property type="match status" value="1"/>
</dbReference>
<name>A0A543DQV0_9PSEU</name>
<dbReference type="Pfam" id="PF01042">
    <property type="entry name" value="Ribonuc_L-PSP"/>
    <property type="match status" value="1"/>
</dbReference>
<dbReference type="FunFam" id="3.30.1330.40:FF:000001">
    <property type="entry name" value="L-PSP family endoribonuclease"/>
    <property type="match status" value="1"/>
</dbReference>
<dbReference type="PANTHER" id="PTHR11803:SF58">
    <property type="entry name" value="PROTEIN HMF1-RELATED"/>
    <property type="match status" value="1"/>
</dbReference>
<dbReference type="SUPFAM" id="SSF55298">
    <property type="entry name" value="YjgF-like"/>
    <property type="match status" value="1"/>
</dbReference>
<dbReference type="EMBL" id="VFPA01000002">
    <property type="protein sequence ID" value="TQM11700.1"/>
    <property type="molecule type" value="Genomic_DNA"/>
</dbReference>
<sequence>MSELQQVSTQHAPAPGGTYSQAIVHGRSVWTAGQVGTDPATGELPGSLEGQVEQAITNLEAVLAAAGCGLADVVRTTCFLTRIEDFAAFDAVYRRRFAAPFPARSTVGVALAGQLLFEIEASAVRPEAVAG</sequence>
<dbReference type="Gene3D" id="3.30.1330.40">
    <property type="entry name" value="RutC-like"/>
    <property type="match status" value="1"/>
</dbReference>
<proteinExistence type="inferred from homology"/>
<dbReference type="AlphaFoldDB" id="A0A543DQV0"/>
<dbReference type="GO" id="GO:0019239">
    <property type="term" value="F:deaminase activity"/>
    <property type="evidence" value="ECO:0007669"/>
    <property type="project" value="TreeGrafter"/>
</dbReference>
<dbReference type="PANTHER" id="PTHR11803">
    <property type="entry name" value="2-IMINOBUTANOATE/2-IMINOPROPANOATE DEAMINASE RIDA"/>
    <property type="match status" value="1"/>
</dbReference>
<accession>A0A543DQV0</accession>
<dbReference type="InterPro" id="IPR035959">
    <property type="entry name" value="RutC-like_sf"/>
</dbReference>
<evidence type="ECO:0000313" key="3">
    <source>
        <dbReference type="Proteomes" id="UP000315677"/>
    </source>
</evidence>
<keyword evidence="3" id="KW-1185">Reference proteome</keyword>
<dbReference type="Proteomes" id="UP000315677">
    <property type="component" value="Unassembled WGS sequence"/>
</dbReference>
<comment type="caution">
    <text evidence="2">The sequence shown here is derived from an EMBL/GenBank/DDBJ whole genome shotgun (WGS) entry which is preliminary data.</text>
</comment>
<reference evidence="2 3" key="1">
    <citation type="submission" date="2019-06" db="EMBL/GenBank/DDBJ databases">
        <title>Sequencing the genomes of 1000 actinobacteria strains.</title>
        <authorList>
            <person name="Klenk H.-P."/>
        </authorList>
    </citation>
    <scope>NUCLEOTIDE SEQUENCE [LARGE SCALE GENOMIC DNA]</scope>
    <source>
        <strain evidence="2 3">DSM 45301</strain>
    </source>
</reference>
<protein>
    <submittedName>
        <fullName evidence="2">Endoribonuclease L-PSP</fullName>
    </submittedName>
</protein>
<dbReference type="CDD" id="cd00448">
    <property type="entry name" value="YjgF_YER057c_UK114_family"/>
    <property type="match status" value="1"/>
</dbReference>
<dbReference type="OrthoDB" id="8684161at2"/>
<dbReference type="InterPro" id="IPR006056">
    <property type="entry name" value="RidA"/>
</dbReference>
<dbReference type="RefSeq" id="WP_142056028.1">
    <property type="nucleotide sequence ID" value="NZ_VFPA01000002.1"/>
</dbReference>
<dbReference type="InterPro" id="IPR006175">
    <property type="entry name" value="YjgF/YER057c/UK114"/>
</dbReference>
<organism evidence="2 3">
    <name type="scientific">Pseudonocardia kunmingensis</name>
    <dbReference type="NCBI Taxonomy" id="630975"/>
    <lineage>
        <taxon>Bacteria</taxon>
        <taxon>Bacillati</taxon>
        <taxon>Actinomycetota</taxon>
        <taxon>Actinomycetes</taxon>
        <taxon>Pseudonocardiales</taxon>
        <taxon>Pseudonocardiaceae</taxon>
        <taxon>Pseudonocardia</taxon>
    </lineage>
</organism>
<dbReference type="GO" id="GO:0005829">
    <property type="term" value="C:cytosol"/>
    <property type="evidence" value="ECO:0007669"/>
    <property type="project" value="TreeGrafter"/>
</dbReference>